<sequence length="820" mass="93797">MKWYIDSLHTDVIDIVISRTFSIKLEKHIFLFHRIFKRFNYFSFNTYLDYMEDILAFYLDCEVKRFINEKRRQKKNKQFMRSRILNLLNVYLLDQKDRYHHVLMKMRADISSDEAKNCLDNIYRVLFAQKPSNKSDQAFCTAFILSERWKKTLPADCWPTLEELIKELYGRHPNTIQTNPVWKEITSSNESFIETIAQFHVNDRAVCDAYFKYVKSKSMDESVEMVNKDANPSEEPSTSGLGTNQVDGESEVENILKNCQRNEAVEVKTENTKNKNNVNNANDDDDDDDCIIVSDDPMYVNPEDLVFEILDDDDEEDNSTDKKDCPSSSKKSNREISFLESIDMTAKASTAPIDNPTIEPVSSPLVKPESSVQDGTDESRDILSRKVTRKKDAEQEPNITNEANNITEEANIVSEKTNDTSEENNSIPEEPNNITDLSQVSQSHNTQKLDKNDNLTLHSPHSTFINSPELVPTSESYTSPTSPDISSTIFEDNPKEDSMKETQNDIETENVSNEAECNEYNEANILEQATSIHIVDTGMDDIESTEPTIQYELSDTTPAISSTILYTQKVDNLCWGGNLNDVIEDVATSTPAREQKRAGSSSSSHLSSTSSPSDFVSPTFETGMDDFKSYMSNFRTADDKKAIDQGRKEGGKKRKRVAFSNTNTVRVVDTFASVSPQYKSDPQAIPLNQVLNDPQLKRKPVVIVERLSTMEIDGWNNLSERTRKKQRFENTGCLKRLKQPEMNIYHVIYDKSTAVLNDNDKLYCKVADDCNWRETQEPKLKKEGRNMNNGQIVGKRKYQRKTTSQKTPEVRKRGRPRKNT</sequence>
<protein>
    <submittedName>
        <fullName evidence="2">Uncharacterized protein</fullName>
    </submittedName>
</protein>
<accession>A0A9N9T933</accession>
<feature type="region of interest" description="Disordered" evidence="1">
    <location>
        <begin position="590"/>
        <end position="617"/>
    </location>
</feature>
<evidence type="ECO:0000313" key="3">
    <source>
        <dbReference type="Proteomes" id="UP001153712"/>
    </source>
</evidence>
<dbReference type="AlphaFoldDB" id="A0A9N9T933"/>
<dbReference type="EMBL" id="OU900094">
    <property type="protein sequence ID" value="CAG9853586.1"/>
    <property type="molecule type" value="Genomic_DNA"/>
</dbReference>
<name>A0A9N9T933_PHYSR</name>
<feature type="compositionally biased region" description="Basic and acidic residues" evidence="1">
    <location>
        <begin position="492"/>
        <end position="503"/>
    </location>
</feature>
<feature type="compositionally biased region" description="Low complexity" evidence="1">
    <location>
        <begin position="472"/>
        <end position="489"/>
    </location>
</feature>
<evidence type="ECO:0000313" key="2">
    <source>
        <dbReference type="EMBL" id="CAG9853586.1"/>
    </source>
</evidence>
<keyword evidence="3" id="KW-1185">Reference proteome</keyword>
<proteinExistence type="predicted"/>
<feature type="compositionally biased region" description="Polar residues" evidence="1">
    <location>
        <begin position="454"/>
        <end position="466"/>
    </location>
</feature>
<feature type="compositionally biased region" description="Low complexity" evidence="1">
    <location>
        <begin position="600"/>
        <end position="617"/>
    </location>
</feature>
<evidence type="ECO:0000256" key="1">
    <source>
        <dbReference type="SAM" id="MobiDB-lite"/>
    </source>
</evidence>
<feature type="region of interest" description="Disordered" evidence="1">
    <location>
        <begin position="312"/>
        <end position="511"/>
    </location>
</feature>
<organism evidence="2 3">
    <name type="scientific">Phyllotreta striolata</name>
    <name type="common">Striped flea beetle</name>
    <name type="synonym">Crioceris striolata</name>
    <dbReference type="NCBI Taxonomy" id="444603"/>
    <lineage>
        <taxon>Eukaryota</taxon>
        <taxon>Metazoa</taxon>
        <taxon>Ecdysozoa</taxon>
        <taxon>Arthropoda</taxon>
        <taxon>Hexapoda</taxon>
        <taxon>Insecta</taxon>
        <taxon>Pterygota</taxon>
        <taxon>Neoptera</taxon>
        <taxon>Endopterygota</taxon>
        <taxon>Coleoptera</taxon>
        <taxon>Polyphaga</taxon>
        <taxon>Cucujiformia</taxon>
        <taxon>Chrysomeloidea</taxon>
        <taxon>Chrysomelidae</taxon>
        <taxon>Galerucinae</taxon>
        <taxon>Alticini</taxon>
        <taxon>Phyllotreta</taxon>
    </lineage>
</organism>
<reference evidence="2" key="1">
    <citation type="submission" date="2022-01" db="EMBL/GenBank/DDBJ databases">
        <authorList>
            <person name="King R."/>
        </authorList>
    </citation>
    <scope>NUCLEOTIDE SEQUENCE</scope>
</reference>
<feature type="region of interest" description="Disordered" evidence="1">
    <location>
        <begin position="260"/>
        <end position="290"/>
    </location>
</feature>
<feature type="compositionally biased region" description="Basic and acidic residues" evidence="1">
    <location>
        <begin position="377"/>
        <end position="394"/>
    </location>
</feature>
<feature type="region of interest" description="Disordered" evidence="1">
    <location>
        <begin position="224"/>
        <end position="246"/>
    </location>
</feature>
<dbReference type="OrthoDB" id="6783512at2759"/>
<feature type="compositionally biased region" description="Low complexity" evidence="1">
    <location>
        <begin position="423"/>
        <end position="434"/>
    </location>
</feature>
<feature type="compositionally biased region" description="Polar residues" evidence="1">
    <location>
        <begin position="435"/>
        <end position="446"/>
    </location>
</feature>
<feature type="compositionally biased region" description="Low complexity" evidence="1">
    <location>
        <begin position="398"/>
        <end position="412"/>
    </location>
</feature>
<feature type="region of interest" description="Disordered" evidence="1">
    <location>
        <begin position="777"/>
        <end position="820"/>
    </location>
</feature>
<dbReference type="Proteomes" id="UP001153712">
    <property type="component" value="Chromosome 1"/>
</dbReference>
<gene>
    <name evidence="2" type="ORF">PHYEVI_LOCUS59</name>
</gene>
<feature type="compositionally biased region" description="Polar residues" evidence="1">
    <location>
        <begin position="234"/>
        <end position="246"/>
    </location>
</feature>
<feature type="compositionally biased region" description="Basic and acidic residues" evidence="1">
    <location>
        <begin position="263"/>
        <end position="273"/>
    </location>
</feature>